<evidence type="ECO:0000256" key="3">
    <source>
        <dbReference type="ARBA" id="ARBA00018091"/>
    </source>
</evidence>
<accession>A0AAU7SRY2</accession>
<evidence type="ECO:0000256" key="4">
    <source>
        <dbReference type="ARBA" id="ARBA00022431"/>
    </source>
</evidence>
<protein>
    <recommendedName>
        <fullName evidence="3 7">Capsid protein</fullName>
    </recommendedName>
</protein>
<sequence>MAWGFWRRRRRWGRRRPWRRRWRTRRTRRRRPARRFRARRRVRRRRGRWRKRYRRWTRKKGRRRRRKKLILRQWQPAFVRRCYIVGYMPLIFCGENTTARNFATHSDDIISNGPYGGGMTTTKLTLRIFFDEHLRFLNYWTVSNEDLDLCRYLGTSFIFYRHPTVDFIVQIHTSPPFLDTPLTGPSIHPGMMMLSKYKILIPSLKTRPNRKHKVKVRIGPPKLFEDKWYPQADICDLTLATIYATACDLQFPFGSPLTDNPCVNFQVLGSAYKNNLSIFSTEDASNKTHFTTALFSQIAYYNTFETIAQLKPTGTQSGASPTWDNVHNKTPLNFEGNNQTNANDTWYLGNAYNSDIKSLLEKTRKKYFTATKQAMPAYATLSSDLYEYHAGAYSSIFLSPGRAYFETLGAYTDVTYNPFVDKGIGNIVWLDYLGKSNAILDEKKAKVVIKDQPLWAALYGYSEFAAKTTGDGAITANTRLCVRCPYTDPMLIDRDNDLQGFVPYSKNFGKGKMPGGSANVPLSMRVKWYVMLFHQLEWIEVIVQSGPFAYKGDEKSAVLAMKYTSRWKWGGNPVSHQVVRNPCKKGTQASRVPRGLQATDPKHVTPELVFHSWDYRRGLFGAASIKRMSDESAAVSYPTGPPRKRPKRDTDPHTEEQEEDSFSRHLQLQPWIHSSQETQASQEEVLPQATVQEQLLQQLREQRVLREHLQQLATQVLKVRAGHSIHPLLFSQA</sequence>
<organism evidence="9">
    <name type="scientific">Alphatorquevirus homin3</name>
    <dbReference type="NCBI Taxonomy" id="3048428"/>
    <lineage>
        <taxon>Viruses</taxon>
        <taxon>Monodnaviria</taxon>
        <taxon>Shotokuvirae</taxon>
        <taxon>Commensaviricota</taxon>
        <taxon>Cardeaviricetes</taxon>
        <taxon>Sanitavirales</taxon>
        <taxon>Anelloviridae</taxon>
        <taxon>Alphatorquevirus</taxon>
    </lineage>
</organism>
<dbReference type="EMBL" id="PP856752">
    <property type="protein sequence ID" value="XBU06299.1"/>
    <property type="molecule type" value="Genomic_DNA"/>
</dbReference>
<reference evidence="9" key="1">
    <citation type="submission" date="2024-05" db="EMBL/GenBank/DDBJ databases">
        <authorList>
            <person name="Laubscher F."/>
            <person name="Chudzinski V."/>
            <person name="Cordey S."/>
            <person name="Hosszu-Fellous K."/>
            <person name="Kaiser L."/>
        </authorList>
    </citation>
    <scope>NUCLEOTIDE SEQUENCE</scope>
    <source>
        <strain evidence="9">897D3-1</strain>
    </source>
</reference>
<dbReference type="GO" id="GO:0039615">
    <property type="term" value="C:T=1 icosahedral viral capsid"/>
    <property type="evidence" value="ECO:0007669"/>
    <property type="project" value="UniProtKB-UniRule"/>
</dbReference>
<dbReference type="Pfam" id="PF02956">
    <property type="entry name" value="TT_ORF1"/>
    <property type="match status" value="1"/>
</dbReference>
<name>A0AAU7SRY2_9VIRU</name>
<evidence type="ECO:0000256" key="8">
    <source>
        <dbReference type="SAM" id="MobiDB-lite"/>
    </source>
</evidence>
<keyword evidence="6 7" id="KW-0946">Virion</keyword>
<dbReference type="InterPro" id="IPR004219">
    <property type="entry name" value="TTvirus_Unk"/>
</dbReference>
<comment type="subcellular location">
    <subcellularLocation>
        <location evidence="1 7">Virion</location>
    </subcellularLocation>
</comment>
<evidence type="ECO:0000256" key="5">
    <source>
        <dbReference type="ARBA" id="ARBA00022561"/>
    </source>
</evidence>
<comment type="similarity">
    <text evidence="2 7">Belongs to the anelloviridae capsid protein family.</text>
</comment>
<evidence type="ECO:0000256" key="7">
    <source>
        <dbReference type="RuleBase" id="RU361230"/>
    </source>
</evidence>
<evidence type="ECO:0000256" key="2">
    <source>
        <dbReference type="ARBA" id="ARBA00006131"/>
    </source>
</evidence>
<proteinExistence type="inferred from homology"/>
<keyword evidence="4 7" id="KW-1140">T=1 icosahedral capsid protein</keyword>
<evidence type="ECO:0000256" key="6">
    <source>
        <dbReference type="ARBA" id="ARBA00022844"/>
    </source>
</evidence>
<feature type="region of interest" description="Disordered" evidence="8">
    <location>
        <begin position="630"/>
        <end position="665"/>
    </location>
</feature>
<keyword evidence="5 7" id="KW-0167">Capsid protein</keyword>
<comment type="function">
    <text evidence="7">Self-assembles to form an icosahedral capsid.</text>
</comment>
<evidence type="ECO:0000313" key="9">
    <source>
        <dbReference type="EMBL" id="XBU06299.1"/>
    </source>
</evidence>
<evidence type="ECO:0000256" key="1">
    <source>
        <dbReference type="ARBA" id="ARBA00004328"/>
    </source>
</evidence>